<name>A0ABT4GCH5_9BACL</name>
<comment type="caution">
    <text evidence="1">The sequence shown here is derived from an EMBL/GenBank/DDBJ whole genome shotgun (WGS) entry which is preliminary data.</text>
</comment>
<keyword evidence="2" id="KW-1185">Reference proteome</keyword>
<dbReference type="PANTHER" id="PTHR35802">
    <property type="entry name" value="PROTEASE SYNTHASE AND SPORULATION PROTEIN PAI 2"/>
    <property type="match status" value="1"/>
</dbReference>
<dbReference type="InterPro" id="IPR012349">
    <property type="entry name" value="Split_barrel_FMN-bd"/>
</dbReference>
<dbReference type="PANTHER" id="PTHR35802:SF1">
    <property type="entry name" value="PROTEASE SYNTHASE AND SPORULATION PROTEIN PAI 2"/>
    <property type="match status" value="1"/>
</dbReference>
<dbReference type="SUPFAM" id="SSF50475">
    <property type="entry name" value="FMN-binding split barrel"/>
    <property type="match status" value="1"/>
</dbReference>
<organism evidence="1 2">
    <name type="scientific">Paenibacillus alginolyticus</name>
    <dbReference type="NCBI Taxonomy" id="59839"/>
    <lineage>
        <taxon>Bacteria</taxon>
        <taxon>Bacillati</taxon>
        <taxon>Bacillota</taxon>
        <taxon>Bacilli</taxon>
        <taxon>Bacillales</taxon>
        <taxon>Paenibacillaceae</taxon>
        <taxon>Paenibacillus</taxon>
    </lineage>
</organism>
<dbReference type="RefSeq" id="WP_268615578.1">
    <property type="nucleotide sequence ID" value="NZ_JAMDMX010000042.1"/>
</dbReference>
<sequence length="203" mass="23225">MYIPSHFEIKDDQIICNIIKQNGFATLISQHQGSPFATHLPLSLDQNREYLFGHFARPNPQWKEIEKQEVLAIFHGPHCYISPSWYETSTTVPTWNYVAVHVYGQVELIEDVQVVMNSLTDLVLKYEEPGSSYHLDQVDASYLAGLSKGIQGLRIKITRIEGKAKLSQNHPTERQELVIQRLENKPGEDEHKIASLMRENLGT</sequence>
<evidence type="ECO:0000313" key="1">
    <source>
        <dbReference type="EMBL" id="MCY9693896.1"/>
    </source>
</evidence>
<evidence type="ECO:0000313" key="2">
    <source>
        <dbReference type="Proteomes" id="UP001527099"/>
    </source>
</evidence>
<accession>A0ABT4GCH5</accession>
<dbReference type="Gene3D" id="2.30.110.10">
    <property type="entry name" value="Electron Transport, Fmn-binding Protein, Chain A"/>
    <property type="match status" value="1"/>
</dbReference>
<proteinExistence type="predicted"/>
<dbReference type="EMBL" id="JAMDMX010000042">
    <property type="protein sequence ID" value="MCY9693896.1"/>
    <property type="molecule type" value="Genomic_DNA"/>
</dbReference>
<gene>
    <name evidence="1" type="ORF">M5X19_13440</name>
</gene>
<dbReference type="PIRSF" id="PIRSF010372">
    <property type="entry name" value="PaiB"/>
    <property type="match status" value="1"/>
</dbReference>
<protein>
    <submittedName>
        <fullName evidence="1">FMN-binding negative transcriptional regulator</fullName>
    </submittedName>
</protein>
<dbReference type="InterPro" id="IPR007396">
    <property type="entry name" value="TR_PAI2-type"/>
</dbReference>
<reference evidence="1 2" key="1">
    <citation type="submission" date="2022-05" db="EMBL/GenBank/DDBJ databases">
        <title>Genome Sequencing of Bee-Associated Microbes.</title>
        <authorList>
            <person name="Dunlap C."/>
        </authorList>
    </citation>
    <scope>NUCLEOTIDE SEQUENCE [LARGE SCALE GENOMIC DNA]</scope>
    <source>
        <strain evidence="1 2">NRRL B-14421</strain>
    </source>
</reference>
<dbReference type="Pfam" id="PF04299">
    <property type="entry name" value="FMN_bind_2"/>
    <property type="match status" value="1"/>
</dbReference>
<dbReference type="Proteomes" id="UP001527099">
    <property type="component" value="Unassembled WGS sequence"/>
</dbReference>